<organism evidence="1 2">
    <name type="scientific">Pseudonocardia broussonetiae</name>
    <dbReference type="NCBI Taxonomy" id="2736640"/>
    <lineage>
        <taxon>Bacteria</taxon>
        <taxon>Bacillati</taxon>
        <taxon>Actinomycetota</taxon>
        <taxon>Actinomycetes</taxon>
        <taxon>Pseudonocardiales</taxon>
        <taxon>Pseudonocardiaceae</taxon>
        <taxon>Pseudonocardia</taxon>
    </lineage>
</organism>
<evidence type="ECO:0000313" key="1">
    <source>
        <dbReference type="EMBL" id="QJY48362.1"/>
    </source>
</evidence>
<evidence type="ECO:0000313" key="2">
    <source>
        <dbReference type="Proteomes" id="UP000505377"/>
    </source>
</evidence>
<proteinExistence type="predicted"/>
<name>A0A6M6JP54_9PSEU</name>
<gene>
    <name evidence="1" type="ORF">HOP40_23340</name>
</gene>
<sequence>MDAAPPVRTFEVLAWPSDRRIVLYVPEIEAATTVLTMTGAEDAARSLIADLTGLAPEEIGCRIGAGRPRP</sequence>
<dbReference type="AlphaFoldDB" id="A0A6M6JP54"/>
<dbReference type="Proteomes" id="UP000505377">
    <property type="component" value="Chromosome"/>
</dbReference>
<dbReference type="EMBL" id="CP053564">
    <property type="protein sequence ID" value="QJY48362.1"/>
    <property type="molecule type" value="Genomic_DNA"/>
</dbReference>
<protein>
    <submittedName>
        <fullName evidence="1">Uncharacterized protein</fullName>
    </submittedName>
</protein>
<accession>A0A6M6JP54</accession>
<reference evidence="1 2" key="1">
    <citation type="submission" date="2020-05" db="EMBL/GenBank/DDBJ databases">
        <authorList>
            <person name="Mo P."/>
        </authorList>
    </citation>
    <scope>NUCLEOTIDE SEQUENCE [LARGE SCALE GENOMIC DNA]</scope>
    <source>
        <strain evidence="1 2">Gen01</strain>
    </source>
</reference>
<dbReference type="RefSeq" id="WP_172161979.1">
    <property type="nucleotide sequence ID" value="NZ_CP053564.1"/>
</dbReference>
<dbReference type="KEGG" id="pbro:HOP40_23340"/>
<keyword evidence="2" id="KW-1185">Reference proteome</keyword>